<gene>
    <name evidence="1" type="ORF">RhiirA4_480175</name>
</gene>
<reference evidence="1 2" key="1">
    <citation type="submission" date="2015-10" db="EMBL/GenBank/DDBJ databases">
        <title>Genome analyses suggest a sexual origin of heterokaryosis in a supposedly ancient asexual fungus.</title>
        <authorList>
            <person name="Ropars J."/>
            <person name="Sedzielewska K."/>
            <person name="Noel J."/>
            <person name="Charron P."/>
            <person name="Farinelli L."/>
            <person name="Marton T."/>
            <person name="Kruger M."/>
            <person name="Pelin A."/>
            <person name="Brachmann A."/>
            <person name="Corradi N."/>
        </authorList>
    </citation>
    <scope>NUCLEOTIDE SEQUENCE [LARGE SCALE GENOMIC DNA]</scope>
    <source>
        <strain evidence="1 2">A4</strain>
    </source>
</reference>
<keyword evidence="2" id="KW-1185">Reference proteome</keyword>
<protein>
    <submittedName>
        <fullName evidence="1">Uncharacterized protein</fullName>
    </submittedName>
</protein>
<evidence type="ECO:0000313" key="2">
    <source>
        <dbReference type="Proteomes" id="UP000234323"/>
    </source>
</evidence>
<dbReference type="Proteomes" id="UP000234323">
    <property type="component" value="Unassembled WGS sequence"/>
</dbReference>
<comment type="caution">
    <text evidence="1">The sequence shown here is derived from an EMBL/GenBank/DDBJ whole genome shotgun (WGS) entry which is preliminary data.</text>
</comment>
<accession>A0A2I1HHI7</accession>
<proteinExistence type="predicted"/>
<sequence>MSILSEWKLTDKVYTITIDNSSNIVKSAQLISGLIRIPCISIGNRKKSFTSRVISSSDPSKEVEILQVLKDSITISSGIFSQECLTHPQTSDSLARQRFLNAVTPAPPPAIQRCHSLRRLSLNGL</sequence>
<dbReference type="EMBL" id="LLXI01002963">
    <property type="protein sequence ID" value="PKY58342.1"/>
    <property type="molecule type" value="Genomic_DNA"/>
</dbReference>
<evidence type="ECO:0000313" key="1">
    <source>
        <dbReference type="EMBL" id="PKY58342.1"/>
    </source>
</evidence>
<dbReference type="AlphaFoldDB" id="A0A2I1HHI7"/>
<organism evidence="1 2">
    <name type="scientific">Rhizophagus irregularis</name>
    <dbReference type="NCBI Taxonomy" id="588596"/>
    <lineage>
        <taxon>Eukaryota</taxon>
        <taxon>Fungi</taxon>
        <taxon>Fungi incertae sedis</taxon>
        <taxon>Mucoromycota</taxon>
        <taxon>Glomeromycotina</taxon>
        <taxon>Glomeromycetes</taxon>
        <taxon>Glomerales</taxon>
        <taxon>Glomeraceae</taxon>
        <taxon>Rhizophagus</taxon>
    </lineage>
</organism>
<name>A0A2I1HHI7_9GLOM</name>